<protein>
    <submittedName>
        <fullName evidence="1">Uncharacterized protein</fullName>
    </submittedName>
</protein>
<dbReference type="AlphaFoldDB" id="A0A701SEA5"/>
<accession>A0A701SEA5</accession>
<evidence type="ECO:0000313" key="1">
    <source>
        <dbReference type="EMBL" id="HAC6464200.1"/>
    </source>
</evidence>
<reference evidence="1" key="2">
    <citation type="submission" date="2018-07" db="EMBL/GenBank/DDBJ databases">
        <authorList>
            <consortium name="NCBI Pathogen Detection Project"/>
        </authorList>
    </citation>
    <scope>NUCLEOTIDE SEQUENCE</scope>
    <source>
        <strain evidence="1">IP 25/88</strain>
    </source>
</reference>
<organism evidence="1">
    <name type="scientific">Salmonella muenchen</name>
    <dbReference type="NCBI Taxonomy" id="596"/>
    <lineage>
        <taxon>Bacteria</taxon>
        <taxon>Pseudomonadati</taxon>
        <taxon>Pseudomonadota</taxon>
        <taxon>Gammaproteobacteria</taxon>
        <taxon>Enterobacterales</taxon>
        <taxon>Enterobacteriaceae</taxon>
        <taxon>Salmonella</taxon>
    </lineage>
</organism>
<proteinExistence type="predicted"/>
<name>A0A701SEA5_SALMU</name>
<sequence>MLLGTHSLAAFKQLELFWVYIDKYTSAKISDAKSHFIVKISITPVTGNELIHEISLHHQNRGRHNSHYGYGVYP</sequence>
<gene>
    <name evidence="1" type="ORF">G0B31_10795</name>
</gene>
<reference evidence="1" key="1">
    <citation type="journal article" date="2018" name="Genome Biol.">
        <title>SKESA: strategic k-mer extension for scrupulous assemblies.</title>
        <authorList>
            <person name="Souvorov A."/>
            <person name="Agarwala R."/>
            <person name="Lipman D.J."/>
        </authorList>
    </citation>
    <scope>NUCLEOTIDE SEQUENCE</scope>
    <source>
        <strain evidence="1">IP 25/88</strain>
    </source>
</reference>
<comment type="caution">
    <text evidence="1">The sequence shown here is derived from an EMBL/GenBank/DDBJ whole genome shotgun (WGS) entry which is preliminary data.</text>
</comment>
<dbReference type="EMBL" id="DAAMFY010000007">
    <property type="protein sequence ID" value="HAC6464200.1"/>
    <property type="molecule type" value="Genomic_DNA"/>
</dbReference>